<evidence type="ECO:0000256" key="3">
    <source>
        <dbReference type="ARBA" id="ARBA00022642"/>
    </source>
</evidence>
<accession>A0ABU5CE00</accession>
<gene>
    <name evidence="10" type="primary">nadD</name>
    <name evidence="12" type="ORF">RWE15_23685</name>
</gene>
<evidence type="ECO:0000256" key="9">
    <source>
        <dbReference type="ARBA" id="ARBA00048721"/>
    </source>
</evidence>
<dbReference type="NCBIfam" id="NF000840">
    <property type="entry name" value="PRK00071.1-3"/>
    <property type="match status" value="1"/>
</dbReference>
<dbReference type="NCBIfam" id="TIGR00482">
    <property type="entry name" value="nicotinate (nicotinamide) nucleotide adenylyltransferase"/>
    <property type="match status" value="1"/>
</dbReference>
<evidence type="ECO:0000313" key="13">
    <source>
        <dbReference type="Proteomes" id="UP001281447"/>
    </source>
</evidence>
<evidence type="ECO:0000256" key="8">
    <source>
        <dbReference type="ARBA" id="ARBA00023027"/>
    </source>
</evidence>
<organism evidence="12 13">
    <name type="scientific">Tigheibacillus halophilus</name>
    <dbReference type="NCBI Taxonomy" id="361280"/>
    <lineage>
        <taxon>Bacteria</taxon>
        <taxon>Bacillati</taxon>
        <taxon>Bacillota</taxon>
        <taxon>Bacilli</taxon>
        <taxon>Bacillales</taxon>
        <taxon>Bacillaceae</taxon>
        <taxon>Tigheibacillus</taxon>
    </lineage>
</organism>
<keyword evidence="7 10" id="KW-0067">ATP-binding</keyword>
<comment type="similarity">
    <text evidence="10">Belongs to the NadD family.</text>
</comment>
<comment type="caution">
    <text evidence="12">The sequence shown here is derived from an EMBL/GenBank/DDBJ whole genome shotgun (WGS) entry which is preliminary data.</text>
</comment>
<dbReference type="EC" id="2.7.7.18" evidence="10"/>
<comment type="catalytic activity">
    <reaction evidence="9 10">
        <text>nicotinate beta-D-ribonucleotide + ATP + H(+) = deamido-NAD(+) + diphosphate</text>
        <dbReference type="Rhea" id="RHEA:22860"/>
        <dbReference type="ChEBI" id="CHEBI:15378"/>
        <dbReference type="ChEBI" id="CHEBI:30616"/>
        <dbReference type="ChEBI" id="CHEBI:33019"/>
        <dbReference type="ChEBI" id="CHEBI:57502"/>
        <dbReference type="ChEBI" id="CHEBI:58437"/>
        <dbReference type="EC" id="2.7.7.18"/>
    </reaction>
</comment>
<dbReference type="Proteomes" id="UP001281447">
    <property type="component" value="Unassembled WGS sequence"/>
</dbReference>
<evidence type="ECO:0000256" key="10">
    <source>
        <dbReference type="HAMAP-Rule" id="MF_00244"/>
    </source>
</evidence>
<keyword evidence="13" id="KW-1185">Reference proteome</keyword>
<dbReference type="HAMAP" id="MF_00244">
    <property type="entry name" value="NaMN_adenylyltr"/>
    <property type="match status" value="1"/>
</dbReference>
<keyword evidence="5 10" id="KW-0548">Nucleotidyltransferase</keyword>
<reference evidence="12 13" key="1">
    <citation type="submission" date="2023-10" db="EMBL/GenBank/DDBJ databases">
        <title>Virgibacillus halophilus 5B73C genome.</title>
        <authorList>
            <person name="Miliotis G."/>
            <person name="Sengupta P."/>
            <person name="Hameed A."/>
            <person name="Chuvochina M."/>
            <person name="Mcdonagh F."/>
            <person name="Simpson A.C."/>
            <person name="Singh N.K."/>
            <person name="Rekha P.D."/>
            <person name="Raman K."/>
            <person name="Hugenholtz P."/>
            <person name="Venkateswaran K."/>
        </authorList>
    </citation>
    <scope>NUCLEOTIDE SEQUENCE [LARGE SCALE GENOMIC DNA]</scope>
    <source>
        <strain evidence="12 13">5B73C</strain>
    </source>
</reference>
<keyword evidence="4 10" id="KW-0808">Transferase</keyword>
<keyword evidence="6 10" id="KW-0547">Nucleotide-binding</keyword>
<evidence type="ECO:0000256" key="5">
    <source>
        <dbReference type="ARBA" id="ARBA00022695"/>
    </source>
</evidence>
<sequence>MKIGILGGTFDPPHMGHLIIAEQVRSQLMLDEVWFIPSNQPPHKREARASVDERLQMVKLAIRNNPAFHMNTIEVKRLGKSYTIETIQTLTKEFTNEHFHFIIGADMVQYLPNWHRIDELIGLIDFVGVKRKGYTLQTPYPVMDVEVPTIEISSTVIRERLKKRESVKYLVPDAVHDFIKEHDIYGSQRS</sequence>
<dbReference type="NCBIfam" id="NF000841">
    <property type="entry name" value="PRK00071.1-4"/>
    <property type="match status" value="1"/>
</dbReference>
<dbReference type="Gene3D" id="3.40.50.620">
    <property type="entry name" value="HUPs"/>
    <property type="match status" value="1"/>
</dbReference>
<dbReference type="GO" id="GO:0004515">
    <property type="term" value="F:nicotinate-nucleotide adenylyltransferase activity"/>
    <property type="evidence" value="ECO:0007669"/>
    <property type="project" value="UniProtKB-EC"/>
</dbReference>
<protein>
    <recommendedName>
        <fullName evidence="10">Probable nicotinate-nucleotide adenylyltransferase</fullName>
        <ecNumber evidence="10">2.7.7.18</ecNumber>
    </recommendedName>
    <alternativeName>
        <fullName evidence="10">Deamido-NAD(+) diphosphorylase</fullName>
    </alternativeName>
    <alternativeName>
        <fullName evidence="10">Deamido-NAD(+) pyrophosphorylase</fullName>
    </alternativeName>
    <alternativeName>
        <fullName evidence="10">Nicotinate mononucleotide adenylyltransferase</fullName>
        <shortName evidence="10">NaMN adenylyltransferase</shortName>
    </alternativeName>
</protein>
<feature type="domain" description="Cytidyltransferase-like" evidence="11">
    <location>
        <begin position="5"/>
        <end position="160"/>
    </location>
</feature>
<evidence type="ECO:0000259" key="11">
    <source>
        <dbReference type="Pfam" id="PF01467"/>
    </source>
</evidence>
<dbReference type="PANTHER" id="PTHR39321">
    <property type="entry name" value="NICOTINATE-NUCLEOTIDE ADENYLYLTRANSFERASE-RELATED"/>
    <property type="match status" value="1"/>
</dbReference>
<evidence type="ECO:0000313" key="12">
    <source>
        <dbReference type="EMBL" id="MDY0396744.1"/>
    </source>
</evidence>
<dbReference type="SUPFAM" id="SSF52374">
    <property type="entry name" value="Nucleotidylyl transferase"/>
    <property type="match status" value="1"/>
</dbReference>
<keyword evidence="3 10" id="KW-0662">Pyridine nucleotide biosynthesis</keyword>
<evidence type="ECO:0000256" key="1">
    <source>
        <dbReference type="ARBA" id="ARBA00002324"/>
    </source>
</evidence>
<dbReference type="InterPro" id="IPR004821">
    <property type="entry name" value="Cyt_trans-like"/>
</dbReference>
<dbReference type="RefSeq" id="WP_390353821.1">
    <property type="nucleotide sequence ID" value="NZ_JBHUIZ010000003.1"/>
</dbReference>
<dbReference type="PANTHER" id="PTHR39321:SF3">
    <property type="entry name" value="PHOSPHOPANTETHEINE ADENYLYLTRANSFERASE"/>
    <property type="match status" value="1"/>
</dbReference>
<dbReference type="InterPro" id="IPR005248">
    <property type="entry name" value="NadD/NMNAT"/>
</dbReference>
<comment type="function">
    <text evidence="1 10">Catalyzes the reversible adenylation of nicotinate mononucleotide (NaMN) to nicotinic acid adenine dinucleotide (NaAD).</text>
</comment>
<comment type="pathway">
    <text evidence="2 10">Cofactor biosynthesis; NAD(+) biosynthesis; deamido-NAD(+) from nicotinate D-ribonucleotide: step 1/1.</text>
</comment>
<evidence type="ECO:0000256" key="4">
    <source>
        <dbReference type="ARBA" id="ARBA00022679"/>
    </source>
</evidence>
<name>A0ABU5CE00_9BACI</name>
<dbReference type="CDD" id="cd02165">
    <property type="entry name" value="NMNAT"/>
    <property type="match status" value="1"/>
</dbReference>
<evidence type="ECO:0000256" key="6">
    <source>
        <dbReference type="ARBA" id="ARBA00022741"/>
    </source>
</evidence>
<dbReference type="InterPro" id="IPR014729">
    <property type="entry name" value="Rossmann-like_a/b/a_fold"/>
</dbReference>
<evidence type="ECO:0000256" key="2">
    <source>
        <dbReference type="ARBA" id="ARBA00005019"/>
    </source>
</evidence>
<dbReference type="EMBL" id="JAWDIP010000004">
    <property type="protein sequence ID" value="MDY0396744.1"/>
    <property type="molecule type" value="Genomic_DNA"/>
</dbReference>
<keyword evidence="8 10" id="KW-0520">NAD</keyword>
<evidence type="ECO:0000256" key="7">
    <source>
        <dbReference type="ARBA" id="ARBA00022840"/>
    </source>
</evidence>
<proteinExistence type="inferred from homology"/>
<dbReference type="Pfam" id="PF01467">
    <property type="entry name" value="CTP_transf_like"/>
    <property type="match status" value="1"/>
</dbReference>
<dbReference type="NCBIfam" id="TIGR00125">
    <property type="entry name" value="cyt_tran_rel"/>
    <property type="match status" value="1"/>
</dbReference>